<accession>A0A0E9MUU2</accession>
<dbReference type="Proteomes" id="UP000033121">
    <property type="component" value="Unassembled WGS sequence"/>
</dbReference>
<dbReference type="EMBL" id="BBWV01000001">
    <property type="protein sequence ID" value="GAO41349.1"/>
    <property type="molecule type" value="Genomic_DNA"/>
</dbReference>
<feature type="domain" description="RNA polymerase sigma factor 70 region 4 type 2" evidence="5">
    <location>
        <begin position="126"/>
        <end position="178"/>
    </location>
</feature>
<dbReference type="InterPro" id="IPR013249">
    <property type="entry name" value="RNA_pol_sigma70_r4_t2"/>
</dbReference>
<dbReference type="InterPro" id="IPR014284">
    <property type="entry name" value="RNA_pol_sigma-70_dom"/>
</dbReference>
<comment type="caution">
    <text evidence="6">The sequence shown here is derived from an EMBL/GenBank/DDBJ whole genome shotgun (WGS) entry which is preliminary data.</text>
</comment>
<evidence type="ECO:0000256" key="3">
    <source>
        <dbReference type="ARBA" id="ARBA00023082"/>
    </source>
</evidence>
<dbReference type="GO" id="GO:0006352">
    <property type="term" value="P:DNA-templated transcription initiation"/>
    <property type="evidence" value="ECO:0007669"/>
    <property type="project" value="InterPro"/>
</dbReference>
<evidence type="ECO:0000256" key="1">
    <source>
        <dbReference type="ARBA" id="ARBA00010641"/>
    </source>
</evidence>
<dbReference type="InterPro" id="IPR013325">
    <property type="entry name" value="RNA_pol_sigma_r2"/>
</dbReference>
<dbReference type="SUPFAM" id="SSF88946">
    <property type="entry name" value="Sigma2 domain of RNA polymerase sigma factors"/>
    <property type="match status" value="1"/>
</dbReference>
<evidence type="ECO:0000256" key="2">
    <source>
        <dbReference type="ARBA" id="ARBA00023015"/>
    </source>
</evidence>
<sequence>MLPADEIQLWKDFCQGNEKSLYQLYQLYHGELIRYGWSFCNDPEVIRDYINRTIVDLWNKRFSLPDVQHPKAFILTCFRNKLLQRKQGKSTLKIVPLDATLLPGALHEASCEETLIELQDFQSLRVRMQQMMNLLSDRQRQILTLRFMEEQSYEEIAQRLDISVRTVYNSIHESIKQLKQAAGTRQLKDTRKFF</sequence>
<dbReference type="AlphaFoldDB" id="A0A0E9MUU2"/>
<dbReference type="RefSeq" id="WP_046367232.1">
    <property type="nucleotide sequence ID" value="NZ_BBWV01000001.1"/>
</dbReference>
<dbReference type="NCBIfam" id="TIGR02937">
    <property type="entry name" value="sigma70-ECF"/>
    <property type="match status" value="1"/>
</dbReference>
<dbReference type="GO" id="GO:0016987">
    <property type="term" value="F:sigma factor activity"/>
    <property type="evidence" value="ECO:0007669"/>
    <property type="project" value="UniProtKB-KW"/>
</dbReference>
<dbReference type="STRING" id="1220578.FPE01S_01_03610"/>
<evidence type="ECO:0000256" key="4">
    <source>
        <dbReference type="ARBA" id="ARBA00023163"/>
    </source>
</evidence>
<organism evidence="6 7">
    <name type="scientific">Flavihumibacter petaseus NBRC 106054</name>
    <dbReference type="NCBI Taxonomy" id="1220578"/>
    <lineage>
        <taxon>Bacteria</taxon>
        <taxon>Pseudomonadati</taxon>
        <taxon>Bacteroidota</taxon>
        <taxon>Chitinophagia</taxon>
        <taxon>Chitinophagales</taxon>
        <taxon>Chitinophagaceae</taxon>
        <taxon>Flavihumibacter</taxon>
    </lineage>
</organism>
<keyword evidence="7" id="KW-1185">Reference proteome</keyword>
<comment type="similarity">
    <text evidence="1">Belongs to the sigma-70 factor family. ECF subfamily.</text>
</comment>
<dbReference type="PANTHER" id="PTHR43133:SF46">
    <property type="entry name" value="RNA POLYMERASE SIGMA-70 FACTOR ECF SUBFAMILY"/>
    <property type="match status" value="1"/>
</dbReference>
<reference evidence="6 7" key="1">
    <citation type="submission" date="2015-04" db="EMBL/GenBank/DDBJ databases">
        <title>Whole genome shotgun sequence of Flavihumibacter petaseus NBRC 106054.</title>
        <authorList>
            <person name="Miyazawa S."/>
            <person name="Hosoyama A."/>
            <person name="Hashimoto M."/>
            <person name="Noguchi M."/>
            <person name="Tsuchikane K."/>
            <person name="Ohji S."/>
            <person name="Yamazoe A."/>
            <person name="Ichikawa N."/>
            <person name="Kimura A."/>
            <person name="Fujita N."/>
        </authorList>
    </citation>
    <scope>NUCLEOTIDE SEQUENCE [LARGE SCALE GENOMIC DNA]</scope>
    <source>
        <strain evidence="6 7">NBRC 106054</strain>
    </source>
</reference>
<dbReference type="Gene3D" id="1.10.10.10">
    <property type="entry name" value="Winged helix-like DNA-binding domain superfamily/Winged helix DNA-binding domain"/>
    <property type="match status" value="1"/>
</dbReference>
<proteinExistence type="inferred from homology"/>
<dbReference type="InterPro" id="IPR013324">
    <property type="entry name" value="RNA_pol_sigma_r3/r4-like"/>
</dbReference>
<dbReference type="Gene3D" id="1.10.1740.10">
    <property type="match status" value="1"/>
</dbReference>
<dbReference type="PANTHER" id="PTHR43133">
    <property type="entry name" value="RNA POLYMERASE ECF-TYPE SIGMA FACTO"/>
    <property type="match status" value="1"/>
</dbReference>
<protein>
    <submittedName>
        <fullName evidence="6">Putative RNA polymerase ECF-type sigma factor</fullName>
    </submittedName>
</protein>
<dbReference type="Pfam" id="PF08281">
    <property type="entry name" value="Sigma70_r4_2"/>
    <property type="match status" value="1"/>
</dbReference>
<dbReference type="InterPro" id="IPR039425">
    <property type="entry name" value="RNA_pol_sigma-70-like"/>
</dbReference>
<name>A0A0E9MUU2_9BACT</name>
<dbReference type="InterPro" id="IPR036388">
    <property type="entry name" value="WH-like_DNA-bd_sf"/>
</dbReference>
<evidence type="ECO:0000313" key="7">
    <source>
        <dbReference type="Proteomes" id="UP000033121"/>
    </source>
</evidence>
<dbReference type="CDD" id="cd06171">
    <property type="entry name" value="Sigma70_r4"/>
    <property type="match status" value="1"/>
</dbReference>
<evidence type="ECO:0000313" key="6">
    <source>
        <dbReference type="EMBL" id="GAO41349.1"/>
    </source>
</evidence>
<dbReference type="GO" id="GO:0003677">
    <property type="term" value="F:DNA binding"/>
    <property type="evidence" value="ECO:0007669"/>
    <property type="project" value="InterPro"/>
</dbReference>
<keyword evidence="2" id="KW-0805">Transcription regulation</keyword>
<keyword evidence="4" id="KW-0804">Transcription</keyword>
<dbReference type="OrthoDB" id="9150024at2"/>
<keyword evidence="3" id="KW-0731">Sigma factor</keyword>
<gene>
    <name evidence="6" type="ORF">FPE01S_01_03610</name>
</gene>
<dbReference type="SUPFAM" id="SSF88659">
    <property type="entry name" value="Sigma3 and sigma4 domains of RNA polymerase sigma factors"/>
    <property type="match status" value="1"/>
</dbReference>
<evidence type="ECO:0000259" key="5">
    <source>
        <dbReference type="Pfam" id="PF08281"/>
    </source>
</evidence>